<evidence type="ECO:0000256" key="1">
    <source>
        <dbReference type="ARBA" id="ARBA00004162"/>
    </source>
</evidence>
<comment type="subcellular location">
    <subcellularLocation>
        <location evidence="1">Cell membrane</location>
        <topology evidence="1">Single-pass membrane protein</topology>
    </subcellularLocation>
</comment>
<keyword evidence="4" id="KW-0812">Transmembrane</keyword>
<dbReference type="Pfam" id="PF08137">
    <property type="entry name" value="DVL"/>
    <property type="match status" value="1"/>
</dbReference>
<accession>A0A6P9EW86</accession>
<gene>
    <name evidence="9" type="primary">LOC118349855</name>
</gene>
<dbReference type="Proteomes" id="UP000235220">
    <property type="component" value="Chromosome 11"/>
</dbReference>
<evidence type="ECO:0000256" key="6">
    <source>
        <dbReference type="ARBA" id="ARBA00023136"/>
    </source>
</evidence>
<dbReference type="GO" id="GO:0048367">
    <property type="term" value="P:shoot system development"/>
    <property type="evidence" value="ECO:0007669"/>
    <property type="project" value="UniProtKB-ARBA"/>
</dbReference>
<dbReference type="InterPro" id="IPR052153">
    <property type="entry name" value="DVL/RTFL_small_peptides"/>
</dbReference>
<dbReference type="AlphaFoldDB" id="A0A6P9EW86"/>
<dbReference type="PANTHER" id="PTHR47855:SF4">
    <property type="entry name" value="DVL FAMILY PROTEIN"/>
    <property type="match status" value="1"/>
</dbReference>
<dbReference type="PANTHER" id="PTHR47855">
    <property type="entry name" value="OS01G0525701 PROTEIN"/>
    <property type="match status" value="1"/>
</dbReference>
<dbReference type="GO" id="GO:0005886">
    <property type="term" value="C:plasma membrane"/>
    <property type="evidence" value="ECO:0007669"/>
    <property type="project" value="UniProtKB-SubCell"/>
</dbReference>
<dbReference type="InterPro" id="IPR012552">
    <property type="entry name" value="DVL"/>
</dbReference>
<comment type="similarity">
    <text evidence="7">Belongs to the DVL/RTFL small polypeptides family.</text>
</comment>
<evidence type="ECO:0000256" key="3">
    <source>
        <dbReference type="ARBA" id="ARBA00022475"/>
    </source>
</evidence>
<evidence type="ECO:0000256" key="2">
    <source>
        <dbReference type="ARBA" id="ARBA00022473"/>
    </source>
</evidence>
<protein>
    <submittedName>
        <fullName evidence="9">Uncharacterized protein LOC118349855</fullName>
    </submittedName>
</protein>
<keyword evidence="8" id="KW-1185">Reference proteome</keyword>
<evidence type="ECO:0000256" key="5">
    <source>
        <dbReference type="ARBA" id="ARBA00022989"/>
    </source>
</evidence>
<name>A0A6P9EW86_JUGRE</name>
<reference evidence="9" key="1">
    <citation type="submission" date="2025-08" db="UniProtKB">
        <authorList>
            <consortium name="RefSeq"/>
        </authorList>
    </citation>
    <scope>IDENTIFICATION</scope>
    <source>
        <tissue evidence="9">Leaves</tissue>
    </source>
</reference>
<keyword evidence="5" id="KW-1133">Transmembrane helix</keyword>
<proteinExistence type="inferred from homology"/>
<dbReference type="GeneID" id="118349855"/>
<dbReference type="GO" id="GO:0008285">
    <property type="term" value="P:negative regulation of cell population proliferation"/>
    <property type="evidence" value="ECO:0007669"/>
    <property type="project" value="InterPro"/>
</dbReference>
<evidence type="ECO:0000256" key="7">
    <source>
        <dbReference type="ARBA" id="ARBA00024340"/>
    </source>
</evidence>
<evidence type="ECO:0000313" key="9">
    <source>
        <dbReference type="RefSeq" id="XP_035551521.1"/>
    </source>
</evidence>
<dbReference type="RefSeq" id="XP_035551521.1">
    <property type="nucleotide sequence ID" value="XM_035695628.1"/>
</dbReference>
<evidence type="ECO:0000256" key="4">
    <source>
        <dbReference type="ARBA" id="ARBA00022692"/>
    </source>
</evidence>
<keyword evidence="6" id="KW-0472">Membrane</keyword>
<organism evidence="8 9">
    <name type="scientific">Juglans regia</name>
    <name type="common">English walnut</name>
    <dbReference type="NCBI Taxonomy" id="51240"/>
    <lineage>
        <taxon>Eukaryota</taxon>
        <taxon>Viridiplantae</taxon>
        <taxon>Streptophyta</taxon>
        <taxon>Embryophyta</taxon>
        <taxon>Tracheophyta</taxon>
        <taxon>Spermatophyta</taxon>
        <taxon>Magnoliopsida</taxon>
        <taxon>eudicotyledons</taxon>
        <taxon>Gunneridae</taxon>
        <taxon>Pentapetalae</taxon>
        <taxon>rosids</taxon>
        <taxon>fabids</taxon>
        <taxon>Fagales</taxon>
        <taxon>Juglandaceae</taxon>
        <taxon>Juglans</taxon>
    </lineage>
</organism>
<keyword evidence="3" id="KW-1003">Cell membrane</keyword>
<dbReference type="OrthoDB" id="1020556at2759"/>
<evidence type="ECO:0000313" key="8">
    <source>
        <dbReference type="Proteomes" id="UP000235220"/>
    </source>
</evidence>
<dbReference type="KEGG" id="jre:118349855"/>
<sequence length="45" mass="5463">MAATTFSTRSLKLRSWHRCSKQAREQRARLYIIWRCAVILLCWHD</sequence>
<keyword evidence="2" id="KW-0217">Developmental protein</keyword>
<dbReference type="InParanoid" id="A0A6P9EW86"/>